<proteinExistence type="predicted"/>
<dbReference type="AlphaFoldDB" id="A0AAC9JDZ6"/>
<geneLocation type="plasmid" evidence="3">
    <name>pamcp48-600</name>
</geneLocation>
<feature type="signal peptide" evidence="1">
    <location>
        <begin position="1"/>
        <end position="18"/>
    </location>
</feature>
<gene>
    <name evidence="2" type="ORF">BM524_18745</name>
</gene>
<dbReference type="RefSeq" id="WP_071960570.1">
    <property type="nucleotide sequence ID" value="NZ_CP018025.1"/>
</dbReference>
<feature type="chain" id="PRO_5042295979" description="DUF1566 domain-containing protein" evidence="1">
    <location>
        <begin position="19"/>
        <end position="217"/>
    </location>
</feature>
<accession>A0AAC9JDZ6</accession>
<protein>
    <recommendedName>
        <fullName evidence="4">DUF1566 domain-containing protein</fullName>
    </recommendedName>
</protein>
<evidence type="ECO:0000313" key="3">
    <source>
        <dbReference type="Proteomes" id="UP000182101"/>
    </source>
</evidence>
<evidence type="ECO:0000313" key="2">
    <source>
        <dbReference type="EMBL" id="APD91960.1"/>
    </source>
</evidence>
<organism evidence="2 3">
    <name type="scientific">Alteromonas mediterranea</name>
    <dbReference type="NCBI Taxonomy" id="314275"/>
    <lineage>
        <taxon>Bacteria</taxon>
        <taxon>Pseudomonadati</taxon>
        <taxon>Pseudomonadota</taxon>
        <taxon>Gammaproteobacteria</taxon>
        <taxon>Alteromonadales</taxon>
        <taxon>Alteromonadaceae</taxon>
        <taxon>Alteromonas/Salinimonas group</taxon>
        <taxon>Alteromonas</taxon>
    </lineage>
</organism>
<evidence type="ECO:0000256" key="1">
    <source>
        <dbReference type="SAM" id="SignalP"/>
    </source>
</evidence>
<evidence type="ECO:0008006" key="4">
    <source>
        <dbReference type="Google" id="ProtNLM"/>
    </source>
</evidence>
<sequence length="217" mass="23504">MKRLLTAALLTLSFASHAELVSTDWKTEGDALATLDTETGIEWIDLSETDGMSINTVLSMTSAGGKFEGWRLPTEDEVLTLFDAAFTGTFVTGPNTSAPKFKEQILAFHELFGYTSYNIDRAYGLYEQDNGNVVLMGVRNNETVFFKHSESPYSADFSKSMYGVFLVSDGGDTISSINNPALNIMNANSPYNVPLAGSGALALLALGAGLRKRNEVM</sequence>
<name>A0AAC9JDZ6_9ALTE</name>
<keyword evidence="2" id="KW-0614">Plasmid</keyword>
<reference evidence="2 3" key="1">
    <citation type="submission" date="2016-11" db="EMBL/GenBank/DDBJ databases">
        <title>Networking in microbes: conjugative elements and plasmids in the genus Alteromonas.</title>
        <authorList>
            <person name="Lopez-Perez M."/>
            <person name="Ramon-Marco N."/>
            <person name="Rodriguez-Valera F."/>
        </authorList>
    </citation>
    <scope>NUCLEOTIDE SEQUENCE [LARGE SCALE GENOMIC DNA]</scope>
    <source>
        <strain evidence="2 3">CP48</strain>
        <plasmid evidence="3">pamcp48-600</plasmid>
    </source>
</reference>
<dbReference type="EMBL" id="CP018025">
    <property type="protein sequence ID" value="APD91960.1"/>
    <property type="molecule type" value="Genomic_DNA"/>
</dbReference>
<dbReference type="Proteomes" id="UP000182101">
    <property type="component" value="Plasmid pAMCP48-600"/>
</dbReference>
<keyword evidence="1" id="KW-0732">Signal</keyword>